<organism evidence="2 3">
    <name type="scientific">Candidatus Magnetobacterium casense</name>
    <dbReference type="NCBI Taxonomy" id="1455061"/>
    <lineage>
        <taxon>Bacteria</taxon>
        <taxon>Pseudomonadati</taxon>
        <taxon>Nitrospirota</taxon>
        <taxon>Thermodesulfovibrionia</taxon>
        <taxon>Thermodesulfovibrionales</taxon>
        <taxon>Candidatus Magnetobacteriaceae</taxon>
        <taxon>Candidatus Magnetobacterium</taxon>
    </lineage>
</organism>
<keyword evidence="3" id="KW-1185">Reference proteome</keyword>
<protein>
    <submittedName>
        <fullName evidence="2">Cache domain-containing protein</fullName>
    </submittedName>
</protein>
<keyword evidence="1" id="KW-1133">Transmembrane helix</keyword>
<keyword evidence="1" id="KW-0472">Membrane</keyword>
<reference evidence="2 3" key="1">
    <citation type="journal article" date="2020" name="J Geophys Res Biogeosci">
        <title>Magnetotaxis as an Adaptation to Enable Bacterial Shuttling of Microbial Sulfur and Sulfur Cycling Across Aquatic Oxic#Anoxic Interfaces.</title>
        <authorList>
            <person name="Li J."/>
            <person name="Liu P."/>
            <person name="Wang J."/>
            <person name="Roberts A.P."/>
            <person name="Pan Y."/>
        </authorList>
    </citation>
    <scope>NUCLEOTIDE SEQUENCE [LARGE SCALE GENOMIC DNA]</scope>
    <source>
        <strain evidence="2 3">MYR-1_YQ</strain>
    </source>
</reference>
<dbReference type="RefSeq" id="WP_218252244.1">
    <property type="nucleotide sequence ID" value="NZ_JABXWD010000128.1"/>
</dbReference>
<evidence type="ECO:0000313" key="3">
    <source>
        <dbReference type="Proteomes" id="UP001196980"/>
    </source>
</evidence>
<proteinExistence type="predicted"/>
<feature type="non-terminal residue" evidence="2">
    <location>
        <position position="190"/>
    </location>
</feature>
<evidence type="ECO:0000313" key="2">
    <source>
        <dbReference type="EMBL" id="MBV6341610.1"/>
    </source>
</evidence>
<gene>
    <name evidence="2" type="ORF">HWQ67_08430</name>
</gene>
<keyword evidence="1" id="KW-0812">Transmembrane</keyword>
<name>A0ABS6RY79_9BACT</name>
<dbReference type="EMBL" id="JABXWD010000128">
    <property type="protein sequence ID" value="MBV6341610.1"/>
    <property type="molecule type" value="Genomic_DNA"/>
</dbReference>
<evidence type="ECO:0000256" key="1">
    <source>
        <dbReference type="SAM" id="Phobius"/>
    </source>
</evidence>
<dbReference type="Proteomes" id="UP001196980">
    <property type="component" value="Unassembled WGS sequence"/>
</dbReference>
<sequence length="190" mass="21902">MIAQLPVKSLKKRLLQQHIIVMAGLLFFITIVVAILLQRTLTSNLNKYLLLHSENCMENLEQRLLYAFENVQNFSRSPVFLGFIVYNKIRSESMPKLLDSFVTTDIQSVTMVRLDRSIIYSTSKNPPDYSNVIHLKMAMAVGEPRFYLSGNNNLVYIVPIYLYKNVQAVMIIEYSLAGIFNKIRIKDDFA</sequence>
<comment type="caution">
    <text evidence="2">The sequence shown here is derived from an EMBL/GenBank/DDBJ whole genome shotgun (WGS) entry which is preliminary data.</text>
</comment>
<feature type="transmembrane region" description="Helical" evidence="1">
    <location>
        <begin position="15"/>
        <end position="37"/>
    </location>
</feature>
<accession>A0ABS6RY79</accession>